<dbReference type="GO" id="GO:0005737">
    <property type="term" value="C:cytoplasm"/>
    <property type="evidence" value="ECO:0007669"/>
    <property type="project" value="UniProtKB-SubCell"/>
</dbReference>
<keyword evidence="14" id="KW-0067">ATP-binding</keyword>
<evidence type="ECO:0000256" key="18">
    <source>
        <dbReference type="ARBA" id="ARBA00024827"/>
    </source>
</evidence>
<evidence type="ECO:0000256" key="17">
    <source>
        <dbReference type="ARBA" id="ARBA00023014"/>
    </source>
</evidence>
<organism evidence="24 25">
    <name type="scientific">Candidatus Thermoflexus japonica</name>
    <dbReference type="NCBI Taxonomy" id="2035417"/>
    <lineage>
        <taxon>Bacteria</taxon>
        <taxon>Bacillati</taxon>
        <taxon>Chloroflexota</taxon>
        <taxon>Thermoflexia</taxon>
        <taxon>Thermoflexales</taxon>
        <taxon>Thermoflexaceae</taxon>
        <taxon>Thermoflexus</taxon>
    </lineage>
</organism>
<dbReference type="AlphaFoldDB" id="A0A2H5Y332"/>
<dbReference type="PROSITE" id="PS50885">
    <property type="entry name" value="HAMP"/>
    <property type="match status" value="1"/>
</dbReference>
<dbReference type="PRINTS" id="PR00344">
    <property type="entry name" value="BCTRLSENSOR"/>
</dbReference>
<evidence type="ECO:0000256" key="8">
    <source>
        <dbReference type="ARBA" id="ARBA00022490"/>
    </source>
</evidence>
<dbReference type="SUPFAM" id="SSF55874">
    <property type="entry name" value="ATPase domain of HSP90 chaperone/DNA topoisomerase II/histidine kinase"/>
    <property type="match status" value="1"/>
</dbReference>
<comment type="cofactor">
    <cofactor evidence="2">
        <name>[4Fe-4S] cluster</name>
        <dbReference type="ChEBI" id="CHEBI:49883"/>
    </cofactor>
</comment>
<dbReference type="GO" id="GO:0000155">
    <property type="term" value="F:phosphorelay sensor kinase activity"/>
    <property type="evidence" value="ECO:0007669"/>
    <property type="project" value="InterPro"/>
</dbReference>
<dbReference type="InterPro" id="IPR003594">
    <property type="entry name" value="HATPase_dom"/>
</dbReference>
<evidence type="ECO:0000256" key="5">
    <source>
        <dbReference type="ARBA" id="ARBA00012438"/>
    </source>
</evidence>
<dbReference type="Proteomes" id="UP000236642">
    <property type="component" value="Unassembled WGS sequence"/>
</dbReference>
<dbReference type="InterPro" id="IPR003660">
    <property type="entry name" value="HAMP_dom"/>
</dbReference>
<evidence type="ECO:0000256" key="14">
    <source>
        <dbReference type="ARBA" id="ARBA00022840"/>
    </source>
</evidence>
<dbReference type="Pfam" id="PF07730">
    <property type="entry name" value="HisKA_3"/>
    <property type="match status" value="1"/>
</dbReference>
<evidence type="ECO:0000256" key="10">
    <source>
        <dbReference type="ARBA" id="ARBA00022679"/>
    </source>
</evidence>
<dbReference type="Gene3D" id="3.30.565.10">
    <property type="entry name" value="Histidine kinase-like ATPase, C-terminal domain"/>
    <property type="match status" value="1"/>
</dbReference>
<evidence type="ECO:0000256" key="12">
    <source>
        <dbReference type="ARBA" id="ARBA00022741"/>
    </source>
</evidence>
<keyword evidence="15" id="KW-0408">Iron</keyword>
<evidence type="ECO:0000259" key="23">
    <source>
        <dbReference type="PROSITE" id="PS50885"/>
    </source>
</evidence>
<keyword evidence="8" id="KW-0963">Cytoplasm</keyword>
<dbReference type="InterPro" id="IPR036890">
    <property type="entry name" value="HATPase_C_sf"/>
</dbReference>
<dbReference type="Pfam" id="PF02518">
    <property type="entry name" value="HATPase_c"/>
    <property type="match status" value="1"/>
</dbReference>
<comment type="function">
    <text evidence="18">Member of the two-component regulatory system NreB/NreC involved in the control of dissimilatory nitrate/nitrite reduction in response to oxygen. NreB functions as a direct oxygen sensor histidine kinase which is autophosphorylated, in the absence of oxygen, probably at the conserved histidine residue, and transfers its phosphate group probably to a conserved aspartate residue of NreC. NreB/NreC activates the expression of the nitrate (narGHJI) and nitrite (nir) reductase operons, as well as the putative nitrate transporter gene narT.</text>
</comment>
<evidence type="ECO:0000256" key="21">
    <source>
        <dbReference type="SAM" id="MobiDB-lite"/>
    </source>
</evidence>
<dbReference type="CDD" id="cd16917">
    <property type="entry name" value="HATPase_UhpB-NarQ-NarX-like"/>
    <property type="match status" value="1"/>
</dbReference>
<evidence type="ECO:0000256" key="15">
    <source>
        <dbReference type="ARBA" id="ARBA00023004"/>
    </source>
</evidence>
<keyword evidence="16" id="KW-0902">Two-component regulatory system</keyword>
<keyword evidence="11" id="KW-0479">Metal-binding</keyword>
<dbReference type="Gene3D" id="1.20.5.1930">
    <property type="match status" value="1"/>
</dbReference>
<dbReference type="SMART" id="SM00387">
    <property type="entry name" value="HATPase_c"/>
    <property type="match status" value="1"/>
</dbReference>
<dbReference type="Gene3D" id="3.30.450.20">
    <property type="entry name" value="PAS domain"/>
    <property type="match status" value="1"/>
</dbReference>
<feature type="region of interest" description="Disordered" evidence="21">
    <location>
        <begin position="618"/>
        <end position="645"/>
    </location>
</feature>
<comment type="caution">
    <text evidence="24">The sequence shown here is derived from an EMBL/GenBank/DDBJ whole genome shotgun (WGS) entry which is preliminary data.</text>
</comment>
<keyword evidence="10 24" id="KW-0808">Transferase</keyword>
<keyword evidence="20" id="KW-0175">Coiled coil</keyword>
<dbReference type="PANTHER" id="PTHR24421:SF10">
    <property type="entry name" value="NITRATE_NITRITE SENSOR PROTEIN NARQ"/>
    <property type="match status" value="1"/>
</dbReference>
<keyword evidence="9" id="KW-0597">Phosphoprotein</keyword>
<evidence type="ECO:0000256" key="3">
    <source>
        <dbReference type="ARBA" id="ARBA00004370"/>
    </source>
</evidence>
<dbReference type="InterPro" id="IPR004358">
    <property type="entry name" value="Sig_transdc_His_kin-like_C"/>
</dbReference>
<feature type="domain" description="HAMP" evidence="23">
    <location>
        <begin position="319"/>
        <end position="371"/>
    </location>
</feature>
<sequence>MKKWEWLAQRIGLWPRLALSLSLGLLALFFVFSTLGERAVQESIARLLEERQLLAEMAAGELEDLLRHSGEELRQLSHGLFPERIENEALLAARLAWAYEQRTPEFAGLVFLDPEGRLRAAYPPAGFSIGASLLERPELGLHLKAEGLSVSRPFRLPASGAPVMLLAVPVQSTDGRLQGFMGGWMSLEDARVRQILQRSARLGRIGHALLLDPQGNVVASTLQIPFGSPGEHARFYRQAFAEGRPQVQIVPVEPGFPNESPGHLHVMAFAPLRLAPLAVAIGGDLDTIAAPITRLRWGLALLGLLALGGIWGVSLLGAHLLVRPVHRLTQAAQRIADGDLSTPLRAPEGGEIGAMAEALERMRLRLLENIRELARWSETLEVRVAERTEALRQQEALTRQLLRRLLTAQEEERARLARELHDEAGQILTAVQLSLDRLAKTLGEANPWAQEQLHRTRELVAQAMEDLRRVISALRPGVLDQLGLIPALRGVAEALLQPLGIHLILETEGITERLPGEVELILFRIAQEAMHNVARHSGATHVWLRLIRREGELIMEVQDNGRGFNPTAVTVEGAGRGLGLAGMRERASLIGGQLEIDSQPGQGTTIRVRIPWPSLVGLPASGRPMEERQEVPANEGTTDPSPDCG</sequence>
<keyword evidence="13 24" id="KW-0418">Kinase</keyword>
<evidence type="ECO:0000313" key="24">
    <source>
        <dbReference type="EMBL" id="GBD07834.1"/>
    </source>
</evidence>
<feature type="coiled-coil region" evidence="20">
    <location>
        <begin position="391"/>
        <end position="426"/>
    </location>
</feature>
<dbReference type="GO" id="GO:0016020">
    <property type="term" value="C:membrane"/>
    <property type="evidence" value="ECO:0007669"/>
    <property type="project" value="UniProtKB-SubCell"/>
</dbReference>
<evidence type="ECO:0000256" key="19">
    <source>
        <dbReference type="ARBA" id="ARBA00030800"/>
    </source>
</evidence>
<dbReference type="PANTHER" id="PTHR24421">
    <property type="entry name" value="NITRATE/NITRITE SENSOR PROTEIN NARX-RELATED"/>
    <property type="match status" value="1"/>
</dbReference>
<evidence type="ECO:0000256" key="11">
    <source>
        <dbReference type="ARBA" id="ARBA00022723"/>
    </source>
</evidence>
<dbReference type="CDD" id="cd06225">
    <property type="entry name" value="HAMP"/>
    <property type="match status" value="1"/>
</dbReference>
<evidence type="ECO:0000256" key="7">
    <source>
        <dbReference type="ARBA" id="ARBA00022485"/>
    </source>
</evidence>
<evidence type="ECO:0000256" key="6">
    <source>
        <dbReference type="ARBA" id="ARBA00017322"/>
    </source>
</evidence>
<dbReference type="Pfam" id="PF00672">
    <property type="entry name" value="HAMP"/>
    <property type="match status" value="1"/>
</dbReference>
<evidence type="ECO:0000256" key="9">
    <source>
        <dbReference type="ARBA" id="ARBA00022553"/>
    </source>
</evidence>
<keyword evidence="7" id="KW-0004">4Fe-4S</keyword>
<gene>
    <name evidence="24" type="primary">nreB_1</name>
    <name evidence="24" type="ORF">HRbin22_00060</name>
</gene>
<dbReference type="EMBL" id="BEHY01000001">
    <property type="protein sequence ID" value="GBD07834.1"/>
    <property type="molecule type" value="Genomic_DNA"/>
</dbReference>
<evidence type="ECO:0000256" key="4">
    <source>
        <dbReference type="ARBA" id="ARBA00004496"/>
    </source>
</evidence>
<evidence type="ECO:0000256" key="20">
    <source>
        <dbReference type="SAM" id="Coils"/>
    </source>
</evidence>
<comment type="catalytic activity">
    <reaction evidence="1">
        <text>ATP + protein L-histidine = ADP + protein N-phospho-L-histidine.</text>
        <dbReference type="EC" id="2.7.13.3"/>
    </reaction>
</comment>
<accession>A0A2H5Y332</accession>
<dbReference type="GO" id="GO:0046872">
    <property type="term" value="F:metal ion binding"/>
    <property type="evidence" value="ECO:0007669"/>
    <property type="project" value="UniProtKB-KW"/>
</dbReference>
<dbReference type="CDD" id="cd18773">
    <property type="entry name" value="PDC1_HK_sensor"/>
    <property type="match status" value="1"/>
</dbReference>
<dbReference type="InterPro" id="IPR050482">
    <property type="entry name" value="Sensor_HK_TwoCompSys"/>
</dbReference>
<reference evidence="25" key="1">
    <citation type="submission" date="2017-09" db="EMBL/GenBank/DDBJ databases">
        <title>Metaegenomics of thermophilic ammonia-oxidizing enrichment culture.</title>
        <authorList>
            <person name="Kato S."/>
            <person name="Suzuki K."/>
        </authorList>
    </citation>
    <scope>NUCLEOTIDE SEQUENCE [LARGE SCALE GENOMIC DNA]</scope>
</reference>
<dbReference type="GO" id="GO:0046983">
    <property type="term" value="F:protein dimerization activity"/>
    <property type="evidence" value="ECO:0007669"/>
    <property type="project" value="InterPro"/>
</dbReference>
<dbReference type="InterPro" id="IPR011712">
    <property type="entry name" value="Sig_transdc_His_kin_sub3_dim/P"/>
</dbReference>
<evidence type="ECO:0000259" key="22">
    <source>
        <dbReference type="PROSITE" id="PS50109"/>
    </source>
</evidence>
<dbReference type="SUPFAM" id="SSF158472">
    <property type="entry name" value="HAMP domain-like"/>
    <property type="match status" value="1"/>
</dbReference>
<evidence type="ECO:0000256" key="16">
    <source>
        <dbReference type="ARBA" id="ARBA00023012"/>
    </source>
</evidence>
<evidence type="ECO:0000313" key="25">
    <source>
        <dbReference type="Proteomes" id="UP000236642"/>
    </source>
</evidence>
<dbReference type="GO" id="GO:0051539">
    <property type="term" value="F:4 iron, 4 sulfur cluster binding"/>
    <property type="evidence" value="ECO:0007669"/>
    <property type="project" value="UniProtKB-KW"/>
</dbReference>
<evidence type="ECO:0000256" key="13">
    <source>
        <dbReference type="ARBA" id="ARBA00022777"/>
    </source>
</evidence>
<dbReference type="Gene3D" id="6.10.340.10">
    <property type="match status" value="1"/>
</dbReference>
<keyword evidence="12" id="KW-0547">Nucleotide-binding</keyword>
<dbReference type="SMART" id="SM00304">
    <property type="entry name" value="HAMP"/>
    <property type="match status" value="1"/>
</dbReference>
<feature type="domain" description="Histidine kinase" evidence="22">
    <location>
        <begin position="419"/>
        <end position="614"/>
    </location>
</feature>
<evidence type="ECO:0000256" key="1">
    <source>
        <dbReference type="ARBA" id="ARBA00000085"/>
    </source>
</evidence>
<comment type="subcellular location">
    <subcellularLocation>
        <location evidence="4">Cytoplasm</location>
    </subcellularLocation>
    <subcellularLocation>
        <location evidence="3">Membrane</location>
    </subcellularLocation>
</comment>
<dbReference type="GO" id="GO:0005524">
    <property type="term" value="F:ATP binding"/>
    <property type="evidence" value="ECO:0007669"/>
    <property type="project" value="UniProtKB-KW"/>
</dbReference>
<keyword evidence="17" id="KW-0411">Iron-sulfur</keyword>
<dbReference type="EC" id="2.7.13.3" evidence="5"/>
<feature type="compositionally biased region" description="Polar residues" evidence="21">
    <location>
        <begin position="635"/>
        <end position="645"/>
    </location>
</feature>
<proteinExistence type="predicted"/>
<evidence type="ECO:0000256" key="2">
    <source>
        <dbReference type="ARBA" id="ARBA00001966"/>
    </source>
</evidence>
<dbReference type="InterPro" id="IPR005467">
    <property type="entry name" value="His_kinase_dom"/>
</dbReference>
<dbReference type="PROSITE" id="PS50109">
    <property type="entry name" value="HIS_KIN"/>
    <property type="match status" value="1"/>
</dbReference>
<name>A0A2H5Y332_9CHLR</name>
<protein>
    <recommendedName>
        <fullName evidence="6">Oxygen sensor histidine kinase NreB</fullName>
        <ecNumber evidence="5">2.7.13.3</ecNumber>
    </recommendedName>
    <alternativeName>
        <fullName evidence="19">Nitrogen regulation protein B</fullName>
    </alternativeName>
</protein>